<dbReference type="SUPFAM" id="SSF51261">
    <property type="entry name" value="Duplicated hybrid motif"/>
    <property type="match status" value="1"/>
</dbReference>
<dbReference type="EMBL" id="CP061538">
    <property type="protein sequence ID" value="QNV39254.1"/>
    <property type="molecule type" value="Genomic_DNA"/>
</dbReference>
<gene>
    <name evidence="1" type="ORF">IDM48_07500</name>
</gene>
<protein>
    <submittedName>
        <fullName evidence="1">Uncharacterized protein</fullName>
    </submittedName>
</protein>
<dbReference type="KEGG" id="rama:IDM48_07500"/>
<evidence type="ECO:0000313" key="2">
    <source>
        <dbReference type="Proteomes" id="UP000516421"/>
    </source>
</evidence>
<proteinExistence type="predicted"/>
<accession>A0A7H2BHV8</accession>
<dbReference type="RefSeq" id="WP_190616772.1">
    <property type="nucleotide sequence ID" value="NZ_CP061538.1"/>
</dbReference>
<evidence type="ECO:0000313" key="1">
    <source>
        <dbReference type="EMBL" id="QNV39254.1"/>
    </source>
</evidence>
<reference evidence="1 2" key="1">
    <citation type="submission" date="2020-09" db="EMBL/GenBank/DDBJ databases">
        <title>Investigation of environmental microbe.</title>
        <authorList>
            <person name="Ou Y."/>
            <person name="Kang Q."/>
        </authorList>
    </citation>
    <scope>NUCLEOTIDE SEQUENCE [LARGE SCALE GENOMIC DNA]</scope>
    <source>
        <strain evidence="1 2">KJZ-9</strain>
    </source>
</reference>
<name>A0A7H2BHV8_9MICC</name>
<organism evidence="1 2">
    <name type="scientific">Rothia amarae</name>
    <dbReference type="NCBI Taxonomy" id="169480"/>
    <lineage>
        <taxon>Bacteria</taxon>
        <taxon>Bacillati</taxon>
        <taxon>Actinomycetota</taxon>
        <taxon>Actinomycetes</taxon>
        <taxon>Micrococcales</taxon>
        <taxon>Micrococcaceae</taxon>
        <taxon>Rothia</taxon>
    </lineage>
</organism>
<dbReference type="Proteomes" id="UP000516421">
    <property type="component" value="Chromosome"/>
</dbReference>
<dbReference type="Gene3D" id="2.70.70.10">
    <property type="entry name" value="Glucose Permease (Domain IIA)"/>
    <property type="match status" value="1"/>
</dbReference>
<keyword evidence="2" id="KW-1185">Reference proteome</keyword>
<dbReference type="InterPro" id="IPR011055">
    <property type="entry name" value="Dup_hybrid_motif"/>
</dbReference>
<dbReference type="AlphaFoldDB" id="A0A7H2BHV8"/>
<sequence>MTAGQPLVTYNRVQVAQAGYDDTVITIITNSGNFSTVEPQLNKQLRAGELAVIVER</sequence>